<reference evidence="16 17" key="1">
    <citation type="submission" date="2019-12" db="EMBL/GenBank/DDBJ databases">
        <authorList>
            <person name="Alioto T."/>
            <person name="Alioto T."/>
            <person name="Gomez Garrido J."/>
        </authorList>
    </citation>
    <scope>NUCLEOTIDE SEQUENCE [LARGE SCALE GENOMIC DNA]</scope>
</reference>
<evidence type="ECO:0000256" key="11">
    <source>
        <dbReference type="ARBA" id="ARBA00081483"/>
    </source>
</evidence>
<dbReference type="GO" id="GO:0003700">
    <property type="term" value="F:DNA-binding transcription factor activity"/>
    <property type="evidence" value="ECO:0007669"/>
    <property type="project" value="InterPro"/>
</dbReference>
<protein>
    <recommendedName>
        <fullName evidence="11">Heat stress transcription factor</fullName>
    </recommendedName>
</protein>
<organism evidence="16 17">
    <name type="scientific">Olea europaea subsp. europaea</name>
    <dbReference type="NCBI Taxonomy" id="158383"/>
    <lineage>
        <taxon>Eukaryota</taxon>
        <taxon>Viridiplantae</taxon>
        <taxon>Streptophyta</taxon>
        <taxon>Embryophyta</taxon>
        <taxon>Tracheophyta</taxon>
        <taxon>Spermatophyta</taxon>
        <taxon>Magnoliopsida</taxon>
        <taxon>eudicotyledons</taxon>
        <taxon>Gunneridae</taxon>
        <taxon>Pentapetalae</taxon>
        <taxon>asterids</taxon>
        <taxon>lamiids</taxon>
        <taxon>Lamiales</taxon>
        <taxon>Oleaceae</taxon>
        <taxon>Oleeae</taxon>
        <taxon>Olea</taxon>
    </lineage>
</organism>
<feature type="domain" description="HSF-type DNA-binding" evidence="15">
    <location>
        <begin position="143"/>
        <end position="167"/>
    </location>
</feature>
<dbReference type="FunFam" id="1.10.10.10:FF:000057">
    <property type="entry name" value="Heat shock transcription factor 1"/>
    <property type="match status" value="1"/>
</dbReference>
<evidence type="ECO:0000256" key="8">
    <source>
        <dbReference type="ARBA" id="ARBA00023163"/>
    </source>
</evidence>
<keyword evidence="13" id="KW-0175">Coiled coil</keyword>
<dbReference type="GO" id="GO:0006357">
    <property type="term" value="P:regulation of transcription by RNA polymerase II"/>
    <property type="evidence" value="ECO:0007669"/>
    <property type="project" value="TreeGrafter"/>
</dbReference>
<evidence type="ECO:0000313" key="16">
    <source>
        <dbReference type="EMBL" id="CAA2973950.1"/>
    </source>
</evidence>
<gene>
    <name evidence="16" type="ORF">OLEA9_A070860</name>
</gene>
<keyword evidence="3" id="KW-0597">Phosphoprotein</keyword>
<dbReference type="OrthoDB" id="60033at2759"/>
<dbReference type="Proteomes" id="UP000594638">
    <property type="component" value="Unassembled WGS sequence"/>
</dbReference>
<evidence type="ECO:0000256" key="4">
    <source>
        <dbReference type="ARBA" id="ARBA00023015"/>
    </source>
</evidence>
<dbReference type="PANTHER" id="PTHR10015:SF337">
    <property type="entry name" value="HEAT STRESS TRANSCRIPTION FACTOR A-3"/>
    <property type="match status" value="1"/>
</dbReference>
<evidence type="ECO:0000256" key="6">
    <source>
        <dbReference type="ARBA" id="ARBA00023125"/>
    </source>
</evidence>
<evidence type="ECO:0000256" key="10">
    <source>
        <dbReference type="ARBA" id="ARBA00055747"/>
    </source>
</evidence>
<evidence type="ECO:0000256" key="7">
    <source>
        <dbReference type="ARBA" id="ARBA00023159"/>
    </source>
</evidence>
<evidence type="ECO:0000256" key="9">
    <source>
        <dbReference type="ARBA" id="ARBA00023242"/>
    </source>
</evidence>
<keyword evidence="5" id="KW-0346">Stress response</keyword>
<dbReference type="SMART" id="SM00415">
    <property type="entry name" value="HSF"/>
    <property type="match status" value="1"/>
</dbReference>
<evidence type="ECO:0000256" key="3">
    <source>
        <dbReference type="ARBA" id="ARBA00022553"/>
    </source>
</evidence>
<feature type="compositionally biased region" description="Basic and acidic residues" evidence="14">
    <location>
        <begin position="518"/>
        <end position="528"/>
    </location>
</feature>
<comment type="function">
    <text evidence="10">DNA-binding protein that specifically binds heat shock promoter elements (HSE) and activates transcription.</text>
</comment>
<dbReference type="PRINTS" id="PR00056">
    <property type="entry name" value="HSFDOMAIN"/>
</dbReference>
<keyword evidence="9" id="KW-0539">Nucleus</keyword>
<dbReference type="SUPFAM" id="SSF46785">
    <property type="entry name" value="Winged helix' DNA-binding domain"/>
    <property type="match status" value="1"/>
</dbReference>
<evidence type="ECO:0000256" key="5">
    <source>
        <dbReference type="ARBA" id="ARBA00023016"/>
    </source>
</evidence>
<dbReference type="InterPro" id="IPR000232">
    <property type="entry name" value="HSF_DNA-bd"/>
</dbReference>
<comment type="caution">
    <text evidence="16">The sequence shown here is derived from an EMBL/GenBank/DDBJ whole genome shotgun (WGS) entry which is preliminary data.</text>
</comment>
<proteinExistence type="inferred from homology"/>
<feature type="region of interest" description="Disordered" evidence="14">
    <location>
        <begin position="1"/>
        <end position="28"/>
    </location>
</feature>
<feature type="region of interest" description="Disordered" evidence="14">
    <location>
        <begin position="493"/>
        <end position="528"/>
    </location>
</feature>
<evidence type="ECO:0000256" key="1">
    <source>
        <dbReference type="ARBA" id="ARBA00004123"/>
    </source>
</evidence>
<comment type="subcellular location">
    <subcellularLocation>
        <location evidence="1">Nucleus</location>
    </subcellularLocation>
</comment>
<comment type="similarity">
    <text evidence="2 12">Belongs to the HSF family.</text>
</comment>
<keyword evidence="6" id="KW-0238">DNA-binding</keyword>
<sequence length="528" mass="59178">MDPEDHKTLFSSSCGESDIPIQPKMMPISSSESFPLPLSVAAPFPEPPEPSHLINFDSFPPQFEFQGAIPIGETAAPSTVGGTGDSFGVPQPMECLYETPIPPFLSKTFDLVDDPSLDSIISWGAKGDSFVVWDPVEFARIILPRNFKHNNFSSFVRQLNTYGFRKIDTDKWEFANEGFIRGQRHFLRTIQRRRTSQSLQIGSSSGSSSETGKATLQGELEHLRKEKSSMMQAVVEMQHQQRNTFQHMEIVNAKLQEAEKRQKQMLSFLAKMLQNPAFVARLQQKGITSPRTTRKFLKHQHESGTPDSSLEGQIVKYRPERRDFAMASVPPDFNPDTFKQLPDYSLQNTGENLALGAEIFPFQAEHTDRDAVVLQHEFIQTPEQAGGVSSMDALDPFNKGKNVINPEKQVTPQHFISFPEDLAREKNFLEILSPGIGHMVKEEGEWNLGFEASHGMSSSTNELWSNLSNYDMPELGVSSGISDIWDIGSLQPWGTPGIETWPEEDSPLNELENQAGQSRDDSSKKMDP</sequence>
<dbReference type="PROSITE" id="PS00434">
    <property type="entry name" value="HSF_DOMAIN"/>
    <property type="match status" value="1"/>
</dbReference>
<evidence type="ECO:0000256" key="12">
    <source>
        <dbReference type="RuleBase" id="RU004020"/>
    </source>
</evidence>
<dbReference type="GO" id="GO:0034605">
    <property type="term" value="P:cellular response to heat"/>
    <property type="evidence" value="ECO:0007669"/>
    <property type="project" value="TreeGrafter"/>
</dbReference>
<evidence type="ECO:0000256" key="14">
    <source>
        <dbReference type="SAM" id="MobiDB-lite"/>
    </source>
</evidence>
<keyword evidence="8" id="KW-0804">Transcription</keyword>
<keyword evidence="7" id="KW-0010">Activator</keyword>
<name>A0A8S0R3K0_OLEEU</name>
<dbReference type="Gramene" id="OE9A070860T2">
    <property type="protein sequence ID" value="OE9A070860C2"/>
    <property type="gene ID" value="OE9A070860"/>
</dbReference>
<dbReference type="PANTHER" id="PTHR10015">
    <property type="entry name" value="HEAT SHOCK TRANSCRIPTION FACTOR"/>
    <property type="match status" value="1"/>
</dbReference>
<evidence type="ECO:0000256" key="2">
    <source>
        <dbReference type="ARBA" id="ARBA00006403"/>
    </source>
</evidence>
<dbReference type="EMBL" id="CACTIH010002134">
    <property type="protein sequence ID" value="CAA2973950.1"/>
    <property type="molecule type" value="Genomic_DNA"/>
</dbReference>
<dbReference type="InterPro" id="IPR036388">
    <property type="entry name" value="WH-like_DNA-bd_sf"/>
</dbReference>
<keyword evidence="17" id="KW-1185">Reference proteome</keyword>
<accession>A0A8S0R3K0</accession>
<dbReference type="GO" id="GO:0005634">
    <property type="term" value="C:nucleus"/>
    <property type="evidence" value="ECO:0007669"/>
    <property type="project" value="UniProtKB-SubCell"/>
</dbReference>
<keyword evidence="4" id="KW-0805">Transcription regulation</keyword>
<dbReference type="Gene3D" id="1.10.10.10">
    <property type="entry name" value="Winged helix-like DNA-binding domain superfamily/Winged helix DNA-binding domain"/>
    <property type="match status" value="1"/>
</dbReference>
<dbReference type="GO" id="GO:0000978">
    <property type="term" value="F:RNA polymerase II cis-regulatory region sequence-specific DNA binding"/>
    <property type="evidence" value="ECO:0007669"/>
    <property type="project" value="TreeGrafter"/>
</dbReference>
<evidence type="ECO:0000256" key="13">
    <source>
        <dbReference type="SAM" id="Coils"/>
    </source>
</evidence>
<feature type="coiled-coil region" evidence="13">
    <location>
        <begin position="213"/>
        <end position="240"/>
    </location>
</feature>
<evidence type="ECO:0000313" key="17">
    <source>
        <dbReference type="Proteomes" id="UP000594638"/>
    </source>
</evidence>
<dbReference type="Pfam" id="PF00447">
    <property type="entry name" value="HSF_DNA-bind"/>
    <property type="match status" value="1"/>
</dbReference>
<evidence type="ECO:0000259" key="15">
    <source>
        <dbReference type="PROSITE" id="PS00434"/>
    </source>
</evidence>
<dbReference type="InterPro" id="IPR036390">
    <property type="entry name" value="WH_DNA-bd_sf"/>
</dbReference>
<dbReference type="AlphaFoldDB" id="A0A8S0R3K0"/>